<keyword evidence="1" id="KW-0732">Signal</keyword>
<evidence type="ECO:0000256" key="1">
    <source>
        <dbReference type="SAM" id="SignalP"/>
    </source>
</evidence>
<dbReference type="Proteomes" id="UP000581447">
    <property type="component" value="Unassembled WGS sequence"/>
</dbReference>
<organism evidence="3 4">
    <name type="scientific">Sphingorhabdus rigui</name>
    <dbReference type="NCBI Taxonomy" id="1282858"/>
    <lineage>
        <taxon>Bacteria</taxon>
        <taxon>Pseudomonadati</taxon>
        <taxon>Pseudomonadota</taxon>
        <taxon>Alphaproteobacteria</taxon>
        <taxon>Sphingomonadales</taxon>
        <taxon>Sphingomonadaceae</taxon>
        <taxon>Sphingorhabdus</taxon>
    </lineage>
</organism>
<keyword evidence="4" id="KW-1185">Reference proteome</keyword>
<name>A0A840B254_9SPHN</name>
<protein>
    <recommendedName>
        <fullName evidence="2">PepSY domain-containing protein</fullName>
    </recommendedName>
</protein>
<dbReference type="EMBL" id="JACIEA010000001">
    <property type="protein sequence ID" value="MBB3942355.1"/>
    <property type="molecule type" value="Genomic_DNA"/>
</dbReference>
<dbReference type="InterPro" id="IPR025711">
    <property type="entry name" value="PepSY"/>
</dbReference>
<accession>A0A840B254</accession>
<evidence type="ECO:0000259" key="2">
    <source>
        <dbReference type="Pfam" id="PF13670"/>
    </source>
</evidence>
<evidence type="ECO:0000313" key="4">
    <source>
        <dbReference type="Proteomes" id="UP000581447"/>
    </source>
</evidence>
<feature type="signal peptide" evidence="1">
    <location>
        <begin position="1"/>
        <end position="24"/>
    </location>
</feature>
<dbReference type="AlphaFoldDB" id="A0A840B254"/>
<sequence>MRLLTSLSLAAATALAVASVPASATGVITCKAGPVSGWKSQQALTDKLTKEGWTVRKARVDGGCYEVYGTTPEGDRVEAYFHPVTLEKLYVGRRGEVLFRKAGY</sequence>
<evidence type="ECO:0000313" key="3">
    <source>
        <dbReference type="EMBL" id="MBB3942355.1"/>
    </source>
</evidence>
<feature type="domain" description="PepSY" evidence="2">
    <location>
        <begin position="9"/>
        <end position="87"/>
    </location>
</feature>
<dbReference type="RefSeq" id="WP_246337026.1">
    <property type="nucleotide sequence ID" value="NZ_BAABBG010000001.1"/>
</dbReference>
<feature type="chain" id="PRO_5032595520" description="PepSY domain-containing protein" evidence="1">
    <location>
        <begin position="25"/>
        <end position="104"/>
    </location>
</feature>
<dbReference type="Pfam" id="PF13670">
    <property type="entry name" value="PepSY_2"/>
    <property type="match status" value="1"/>
</dbReference>
<proteinExistence type="predicted"/>
<comment type="caution">
    <text evidence="3">The sequence shown here is derived from an EMBL/GenBank/DDBJ whole genome shotgun (WGS) entry which is preliminary data.</text>
</comment>
<reference evidence="3 4" key="1">
    <citation type="submission" date="2020-08" db="EMBL/GenBank/DDBJ databases">
        <title>Genomic Encyclopedia of Type Strains, Phase IV (KMG-IV): sequencing the most valuable type-strain genomes for metagenomic binning, comparative biology and taxonomic classification.</title>
        <authorList>
            <person name="Goeker M."/>
        </authorList>
    </citation>
    <scope>NUCLEOTIDE SEQUENCE [LARGE SCALE GENOMIC DNA]</scope>
    <source>
        <strain evidence="3 4">DSM 29050</strain>
    </source>
</reference>
<gene>
    <name evidence="3" type="ORF">GGR91_000577</name>
</gene>